<sequence length="384" mass="44677">MSGKRALNGDMLYLMFDTSNMHRWNDHLRTIDLTELDKQAHKAAIAWVLGKYEETEGGARIDWTKIIEGSLFSFIQRSVMTDLKPQVFHRIISEKSEEVNNYVIACFDENVPDADPEFRSKMVKYFRSEKRSKEDDIVRAAHYLATKWEFKTIYDANRSMYGIENTKKELEGQIQQHMDLIGVKKQMEDENTFDFIDLVGQLRFQQRWARTPRIPRTTVLGHSLMVANMIFLNDFDRKAGSRQIYNNFYTALFHDLPEVLTKDVISPIKANVDGLAHLLESYERELVQSKIMPLIPASWHEEMEFMVYEPFTDVDDKKMGKRTGRDIKSCDLMAAYIEAKVSRCYGISSKQLQDGEKELRKKLENNGSGIGAKDLIERLDRILM</sequence>
<dbReference type="Gene3D" id="1.10.3210.10">
    <property type="entry name" value="Hypothetical protein af1432"/>
    <property type="match status" value="2"/>
</dbReference>
<accession>A0A0A7LEY7</accession>
<dbReference type="EC" id="3.1.3.89" evidence="2"/>
<feature type="domain" description="FHA" evidence="1">
    <location>
        <begin position="321"/>
        <end position="375"/>
    </location>
</feature>
<keyword evidence="2" id="KW-0378">Hydrolase</keyword>
<gene>
    <name evidence="2" type="primary">yfbR</name>
    <name evidence="2" type="ORF">Mpt1_c01700</name>
</gene>
<evidence type="ECO:0000313" key="3">
    <source>
        <dbReference type="Proteomes" id="UP000030787"/>
    </source>
</evidence>
<dbReference type="EMBL" id="CP010070">
    <property type="protein sequence ID" value="AIZ56071.1"/>
    <property type="molecule type" value="Genomic_DNA"/>
</dbReference>
<reference evidence="2 3" key="1">
    <citation type="journal article" date="2014" name="Appl. Environ. Microbiol.">
        <title>Comparative Genome Analysis of 'Candidatus Methanoplasma termitum' Indicates a New Mode of Energy Metabolism in the Seventh Order of Methanogens.</title>
        <authorList>
            <person name="Lang K."/>
            <person name="Schuldes J."/>
            <person name="Klingl A."/>
            <person name="Poehlein A."/>
            <person name="Daniel R."/>
            <person name="Brune A."/>
        </authorList>
    </citation>
    <scope>NUCLEOTIDE SEQUENCE [LARGE SCALE GENOMIC DNA]</scope>
    <source>
        <strain evidence="3">Mpt1</strain>
    </source>
</reference>
<dbReference type="GeneID" id="24817845"/>
<dbReference type="InterPro" id="IPR000253">
    <property type="entry name" value="FHA_dom"/>
</dbReference>
<name>A0A0A7LEY7_9ARCH</name>
<dbReference type="AlphaFoldDB" id="A0A0A7LEY7"/>
<dbReference type="SUPFAM" id="SSF109604">
    <property type="entry name" value="HD-domain/PDEase-like"/>
    <property type="match status" value="1"/>
</dbReference>
<keyword evidence="3" id="KW-1185">Reference proteome</keyword>
<evidence type="ECO:0000259" key="1">
    <source>
        <dbReference type="PROSITE" id="PS50006"/>
    </source>
</evidence>
<dbReference type="Proteomes" id="UP000030787">
    <property type="component" value="Chromosome"/>
</dbReference>
<dbReference type="OrthoDB" id="52962at2157"/>
<organism evidence="2 3">
    <name type="scientific">Candidatus Methanoplasma termitum</name>
    <dbReference type="NCBI Taxonomy" id="1577791"/>
    <lineage>
        <taxon>Archaea</taxon>
        <taxon>Methanobacteriati</taxon>
        <taxon>Thermoplasmatota</taxon>
        <taxon>Thermoplasmata</taxon>
        <taxon>Methanomassiliicoccales</taxon>
        <taxon>Methanomassiliicoccaceae</taxon>
        <taxon>Candidatus Methanoplasma</taxon>
    </lineage>
</organism>
<dbReference type="KEGG" id="mear:Mpt1_c01700"/>
<evidence type="ECO:0000313" key="2">
    <source>
        <dbReference type="EMBL" id="AIZ56071.1"/>
    </source>
</evidence>
<proteinExistence type="predicted"/>
<dbReference type="STRING" id="1577791.Mpt1_c01700"/>
<dbReference type="HOGENOM" id="CLU_672030_0_0_2"/>
<dbReference type="Pfam" id="PF13023">
    <property type="entry name" value="HD_3"/>
    <property type="match status" value="1"/>
</dbReference>
<dbReference type="RefSeq" id="WP_048111398.1">
    <property type="nucleotide sequence ID" value="NZ_CP010070.1"/>
</dbReference>
<dbReference type="InterPro" id="IPR006674">
    <property type="entry name" value="HD_domain"/>
</dbReference>
<protein>
    <submittedName>
        <fullName evidence="2">YfbR protein</fullName>
        <ecNumber evidence="2">3.1.3.89</ecNumber>
    </submittedName>
</protein>
<dbReference type="GO" id="GO:0002953">
    <property type="term" value="F:5'-deoxynucleotidase activity"/>
    <property type="evidence" value="ECO:0007669"/>
    <property type="project" value="UniProtKB-EC"/>
</dbReference>
<dbReference type="PROSITE" id="PS50006">
    <property type="entry name" value="FHA_DOMAIN"/>
    <property type="match status" value="1"/>
</dbReference>